<comment type="caution">
    <text evidence="4">The sequence shown here is derived from an EMBL/GenBank/DDBJ whole genome shotgun (WGS) entry which is preliminary data.</text>
</comment>
<protein>
    <submittedName>
        <fullName evidence="4">Beta-glucosidase (SUN family)</fullName>
    </submittedName>
</protein>
<comment type="similarity">
    <text evidence="1">Belongs to the SUN family.</text>
</comment>
<keyword evidence="5" id="KW-1185">Reference proteome</keyword>
<dbReference type="Pfam" id="PF03856">
    <property type="entry name" value="SUN"/>
    <property type="match status" value="1"/>
</dbReference>
<evidence type="ECO:0000256" key="3">
    <source>
        <dbReference type="SAM" id="SignalP"/>
    </source>
</evidence>
<keyword evidence="3" id="KW-0732">Signal</keyword>
<feature type="chain" id="PRO_5040343009" evidence="3">
    <location>
        <begin position="26"/>
        <end position="515"/>
    </location>
</feature>
<dbReference type="AlphaFoldDB" id="A0A9P4Z104"/>
<name>A0A9P4Z104_9HYPO</name>
<evidence type="ECO:0000256" key="1">
    <source>
        <dbReference type="ARBA" id="ARBA00010579"/>
    </source>
</evidence>
<dbReference type="GeneID" id="55966680"/>
<feature type="signal peptide" evidence="3">
    <location>
        <begin position="1"/>
        <end position="25"/>
    </location>
</feature>
<dbReference type="InterPro" id="IPR005556">
    <property type="entry name" value="SUN"/>
</dbReference>
<dbReference type="PANTHER" id="PTHR31654">
    <property type="entry name" value="SECRETED BETA-GLUCOSIDASE ADG3-RELATED"/>
    <property type="match status" value="1"/>
</dbReference>
<dbReference type="OrthoDB" id="5554151at2759"/>
<feature type="compositionally biased region" description="Acidic residues" evidence="2">
    <location>
        <begin position="314"/>
        <end position="330"/>
    </location>
</feature>
<proteinExistence type="inferred from homology"/>
<dbReference type="PANTHER" id="PTHR31654:SF0">
    <property type="entry name" value="SECRETED BETA-GLUCOSIDASE ADG3-RELATED"/>
    <property type="match status" value="1"/>
</dbReference>
<dbReference type="RefSeq" id="XP_035325365.1">
    <property type="nucleotide sequence ID" value="XM_035462435.1"/>
</dbReference>
<dbReference type="InterPro" id="IPR053088">
    <property type="entry name" value="Beta-glucosidase/SUN-like"/>
</dbReference>
<organism evidence="4 5">
    <name type="scientific">Geosmithia morbida</name>
    <dbReference type="NCBI Taxonomy" id="1094350"/>
    <lineage>
        <taxon>Eukaryota</taxon>
        <taxon>Fungi</taxon>
        <taxon>Dikarya</taxon>
        <taxon>Ascomycota</taxon>
        <taxon>Pezizomycotina</taxon>
        <taxon>Sordariomycetes</taxon>
        <taxon>Hypocreomycetidae</taxon>
        <taxon>Hypocreales</taxon>
        <taxon>Bionectriaceae</taxon>
        <taxon>Geosmithia</taxon>
    </lineage>
</organism>
<reference evidence="4" key="1">
    <citation type="submission" date="2020-03" db="EMBL/GenBank/DDBJ databases">
        <title>Site-based positive gene gene selection in Geosmithia morbida across the United States reveals a broad range of putative effectors and factors for local host and environmental adapation.</title>
        <authorList>
            <person name="Onufrak A."/>
            <person name="Murdoch R.W."/>
            <person name="Gazis R."/>
            <person name="Huff M."/>
            <person name="Staton M."/>
            <person name="Klingeman W."/>
            <person name="Hadziabdic D."/>
        </authorList>
    </citation>
    <scope>NUCLEOTIDE SEQUENCE</scope>
    <source>
        <strain evidence="4">1262</strain>
    </source>
</reference>
<sequence length="515" mass="52378">MKISAANAHAMLGWVLAFLSASAEASHSHNHQHVHTAKRYSHDQLETRSTCEFPADADPNLVAVTPESENAGWAMSPDQPCKPGSYCPYACKPGMVMAQWDPDSTYTYPASMNGGVYCDKSGQVSKPFPSKPYCVDGTGAVKAVNKAGSAMSWCQTVLPGNEAMLIPTLVTDEATIAVPDPSYWCSTAAHFYINPPGVGVEGCIWGDESQPLGNWSPYVAGANTDSDGSTFVKLGWNPIYEASSLMSTETKFGVKIECPDGGCNGLPCAIEPASGGHVDSSLSATGAGGADFCVVTVPSGGTAHIIAYTPGGGDEGDDGDEGDEGDDDSSDSSTSSIPESTSTSSSSTSTSSSSTSTTSQESTTTTSSSTTSSTTSSSTSATSTTSTSTTPTTTSTSYSKTSTSASRTSSLSVTSSATWAPSKTSSKTSATPLIKVNPGVFHESSNTTESSDHESSSSDDSDDSSSSGSSSGTSSASADSAESNKGGDDEGAAYRPGVPAIVGLFAAFASAAMLL</sequence>
<evidence type="ECO:0000313" key="4">
    <source>
        <dbReference type="EMBL" id="KAF4126713.1"/>
    </source>
</evidence>
<evidence type="ECO:0000256" key="2">
    <source>
        <dbReference type="SAM" id="MobiDB-lite"/>
    </source>
</evidence>
<dbReference type="Proteomes" id="UP000749293">
    <property type="component" value="Unassembled WGS sequence"/>
</dbReference>
<feature type="region of interest" description="Disordered" evidence="2">
    <location>
        <begin position="305"/>
        <end position="495"/>
    </location>
</feature>
<dbReference type="EMBL" id="JAANYQ010000001">
    <property type="protein sequence ID" value="KAF4126713.1"/>
    <property type="molecule type" value="Genomic_DNA"/>
</dbReference>
<accession>A0A9P4Z104</accession>
<gene>
    <name evidence="4" type="ORF">GMORB2_0450</name>
</gene>
<evidence type="ECO:0000313" key="5">
    <source>
        <dbReference type="Proteomes" id="UP000749293"/>
    </source>
</evidence>
<feature type="compositionally biased region" description="Low complexity" evidence="2">
    <location>
        <begin position="464"/>
        <end position="484"/>
    </location>
</feature>
<feature type="compositionally biased region" description="Low complexity" evidence="2">
    <location>
        <begin position="331"/>
        <end position="432"/>
    </location>
</feature>